<reference evidence="1" key="2">
    <citation type="journal article" date="2022" name="New Phytol.">
        <title>Evolutionary transition to the ectomycorrhizal habit in the genomes of a hyperdiverse lineage of mushroom-forming fungi.</title>
        <authorList>
            <person name="Looney B."/>
            <person name="Miyauchi S."/>
            <person name="Morin E."/>
            <person name="Drula E."/>
            <person name="Courty P.E."/>
            <person name="Kohler A."/>
            <person name="Kuo A."/>
            <person name="LaButti K."/>
            <person name="Pangilinan J."/>
            <person name="Lipzen A."/>
            <person name="Riley R."/>
            <person name="Andreopoulos W."/>
            <person name="He G."/>
            <person name="Johnson J."/>
            <person name="Nolan M."/>
            <person name="Tritt A."/>
            <person name="Barry K.W."/>
            <person name="Grigoriev I.V."/>
            <person name="Nagy L.G."/>
            <person name="Hibbett D."/>
            <person name="Henrissat B."/>
            <person name="Matheny P.B."/>
            <person name="Labbe J."/>
            <person name="Martin F.M."/>
        </authorList>
    </citation>
    <scope>NUCLEOTIDE SEQUENCE</scope>
    <source>
        <strain evidence="1">FP105234-sp</strain>
    </source>
</reference>
<comment type="caution">
    <text evidence="1">The sequence shown here is derived from an EMBL/GenBank/DDBJ whole genome shotgun (WGS) entry which is preliminary data.</text>
</comment>
<reference evidence="1" key="1">
    <citation type="submission" date="2021-02" db="EMBL/GenBank/DDBJ databases">
        <authorList>
            <consortium name="DOE Joint Genome Institute"/>
            <person name="Ahrendt S."/>
            <person name="Looney B.P."/>
            <person name="Miyauchi S."/>
            <person name="Morin E."/>
            <person name="Drula E."/>
            <person name="Courty P.E."/>
            <person name="Chicoki N."/>
            <person name="Fauchery L."/>
            <person name="Kohler A."/>
            <person name="Kuo A."/>
            <person name="Labutti K."/>
            <person name="Pangilinan J."/>
            <person name="Lipzen A."/>
            <person name="Riley R."/>
            <person name="Andreopoulos W."/>
            <person name="He G."/>
            <person name="Johnson J."/>
            <person name="Barry K.W."/>
            <person name="Grigoriev I.V."/>
            <person name="Nagy L."/>
            <person name="Hibbett D."/>
            <person name="Henrissat B."/>
            <person name="Matheny P.B."/>
            <person name="Labbe J."/>
            <person name="Martin F."/>
        </authorList>
    </citation>
    <scope>NUCLEOTIDE SEQUENCE</scope>
    <source>
        <strain evidence="1">FP105234-sp</strain>
    </source>
</reference>
<proteinExistence type="predicted"/>
<gene>
    <name evidence="1" type="ORF">FA95DRAFT_1356654</name>
</gene>
<accession>A0ACB8RQX9</accession>
<sequence length="169" mass="17767">MIIPITLPDASGSSKLPPSLAQIGTSELVLIELQGTLEVEGDKRGQTVGTLTMSDDGKTKPTLLVGYHLLEGKVVSLPKPLAVLYRKAPPSVTPPPNDDLESDNPSQPDTAPEPPSYTITAIVRKKLVFSKRPTPIVGALNTGLARLGTASAKPVSSVGRPVSEGKRTR</sequence>
<dbReference type="Proteomes" id="UP000814033">
    <property type="component" value="Unassembled WGS sequence"/>
</dbReference>
<evidence type="ECO:0000313" key="2">
    <source>
        <dbReference type="Proteomes" id="UP000814033"/>
    </source>
</evidence>
<organism evidence="1 2">
    <name type="scientific">Auriscalpium vulgare</name>
    <dbReference type="NCBI Taxonomy" id="40419"/>
    <lineage>
        <taxon>Eukaryota</taxon>
        <taxon>Fungi</taxon>
        <taxon>Dikarya</taxon>
        <taxon>Basidiomycota</taxon>
        <taxon>Agaricomycotina</taxon>
        <taxon>Agaricomycetes</taxon>
        <taxon>Russulales</taxon>
        <taxon>Auriscalpiaceae</taxon>
        <taxon>Auriscalpium</taxon>
    </lineage>
</organism>
<dbReference type="EMBL" id="MU275922">
    <property type="protein sequence ID" value="KAI0046579.1"/>
    <property type="molecule type" value="Genomic_DNA"/>
</dbReference>
<name>A0ACB8RQX9_9AGAM</name>
<keyword evidence="2" id="KW-1185">Reference proteome</keyword>
<protein>
    <submittedName>
        <fullName evidence="1">Uncharacterized protein</fullName>
    </submittedName>
</protein>
<evidence type="ECO:0000313" key="1">
    <source>
        <dbReference type="EMBL" id="KAI0046579.1"/>
    </source>
</evidence>